<dbReference type="PANTHER" id="PTHR26392">
    <property type="entry name" value="MITOGEN-ACTIVATED PROTEIN KINASE KINASE KINASE 7-RELATED"/>
    <property type="match status" value="1"/>
</dbReference>
<name>A0A8B8B3W8_CRAVI</name>
<proteinExistence type="predicted"/>
<dbReference type="OrthoDB" id="4062651at2759"/>
<dbReference type="AlphaFoldDB" id="A0A8B8B3W8"/>
<dbReference type="InterPro" id="IPR045063">
    <property type="entry name" value="Dynamin_N"/>
</dbReference>
<evidence type="ECO:0000259" key="1">
    <source>
        <dbReference type="Pfam" id="PF00350"/>
    </source>
</evidence>
<organism evidence="2 3">
    <name type="scientific">Crassostrea virginica</name>
    <name type="common">Eastern oyster</name>
    <dbReference type="NCBI Taxonomy" id="6565"/>
    <lineage>
        <taxon>Eukaryota</taxon>
        <taxon>Metazoa</taxon>
        <taxon>Spiralia</taxon>
        <taxon>Lophotrochozoa</taxon>
        <taxon>Mollusca</taxon>
        <taxon>Bivalvia</taxon>
        <taxon>Autobranchia</taxon>
        <taxon>Pteriomorphia</taxon>
        <taxon>Ostreida</taxon>
        <taxon>Ostreoidea</taxon>
        <taxon>Ostreidae</taxon>
        <taxon>Crassostrea</taxon>
    </lineage>
</organism>
<reference evidence="2" key="1">
    <citation type="submission" date="2024-06" db="UniProtKB">
        <authorList>
            <consortium name="RefSeq"/>
        </authorList>
    </citation>
    <scope>NUCLEOTIDE SEQUENCE [LARGE SCALE GENOMIC DNA]</scope>
</reference>
<evidence type="ECO:0000313" key="2">
    <source>
        <dbReference type="Proteomes" id="UP000694844"/>
    </source>
</evidence>
<dbReference type="SUPFAM" id="SSF52540">
    <property type="entry name" value="P-loop containing nucleoside triphosphate hydrolases"/>
    <property type="match status" value="1"/>
</dbReference>
<protein>
    <submittedName>
        <fullName evidence="3">Uncharacterized protein LOC111106816</fullName>
    </submittedName>
</protein>
<dbReference type="InterPro" id="IPR027417">
    <property type="entry name" value="P-loop_NTPase"/>
</dbReference>
<dbReference type="Proteomes" id="UP000694844">
    <property type="component" value="Chromosome 1"/>
</dbReference>
<sequence>MSSESYVGKSFRVKCEEDLLNIPDLLTAKEFFKNWGIDSRELKNKKDAILKLVEYWRENEKRPKEEVKRVVTNEFQQAIQDDHRKREKLVLKIDETLDMYRSLPRQQQHDLEKFVPDLVHRCEVRKHELMSPKCTILIAVMMIIADGETGAGKSSFLNLLLETNILPTSQLACTRTFCELYKSRDNRKVATCYFKSFEGYREISPMKIDLSTKEGLAELGQEISRNDEELDESPYERIVVQYPFPFLEKGIVLVDTPGIGESKAMIKHVSKYLEKSFGFIYVVNSSNAGGVHEGRLKDFLRTVTNNTTEDLHQYSTMFICNKWETVSDNFKGEVRINTKRKLQKFFPRMTDDQLFFMSVKQVIPLINMQNTTESSVILINDG</sequence>
<reference evidence="3" key="2">
    <citation type="submission" date="2025-08" db="UniProtKB">
        <authorList>
            <consortium name="RefSeq"/>
        </authorList>
    </citation>
    <scope>IDENTIFICATION</scope>
    <source>
        <tissue evidence="3">Whole sample</tissue>
    </source>
</reference>
<gene>
    <name evidence="3" type="primary">LOC111106816</name>
</gene>
<dbReference type="GeneID" id="111106816"/>
<accession>A0A8B8B3W8</accession>
<keyword evidence="2" id="KW-1185">Reference proteome</keyword>
<dbReference type="RefSeq" id="XP_022297349.1">
    <property type="nucleotide sequence ID" value="XM_022441641.1"/>
</dbReference>
<dbReference type="PANTHER" id="PTHR26392:SF92">
    <property type="entry name" value="PROTEIN KINASE DOMAIN-CONTAINING PROTEIN"/>
    <property type="match status" value="1"/>
</dbReference>
<feature type="domain" description="Dynamin N-terminal" evidence="1">
    <location>
        <begin position="147"/>
        <end position="288"/>
    </location>
</feature>
<dbReference type="Gene3D" id="3.40.50.300">
    <property type="entry name" value="P-loop containing nucleotide triphosphate hydrolases"/>
    <property type="match status" value="1"/>
</dbReference>
<evidence type="ECO:0000313" key="3">
    <source>
        <dbReference type="RefSeq" id="XP_022297349.1"/>
    </source>
</evidence>
<dbReference type="Pfam" id="PF00350">
    <property type="entry name" value="Dynamin_N"/>
    <property type="match status" value="1"/>
</dbReference>
<dbReference type="KEGG" id="cvn:111106816"/>